<reference evidence="3" key="1">
    <citation type="submission" date="2020-01" db="EMBL/GenBank/DDBJ databases">
        <authorList>
            <person name="Meier V. D."/>
            <person name="Meier V D."/>
        </authorList>
    </citation>
    <scope>NUCLEOTIDE SEQUENCE</scope>
    <source>
        <strain evidence="3">HLG_WM_MAG_10</strain>
    </source>
</reference>
<dbReference type="InterPro" id="IPR002347">
    <property type="entry name" value="SDR_fam"/>
</dbReference>
<dbReference type="Gene3D" id="3.40.50.720">
    <property type="entry name" value="NAD(P)-binding Rossmann-like Domain"/>
    <property type="match status" value="1"/>
</dbReference>
<dbReference type="EC" id="1.1.1.100" evidence="3"/>
<evidence type="ECO:0000313" key="3">
    <source>
        <dbReference type="EMBL" id="CAA6816979.1"/>
    </source>
</evidence>
<dbReference type="AlphaFoldDB" id="A0A6S6TQB9"/>
<dbReference type="PANTHER" id="PTHR42879:SF6">
    <property type="entry name" value="NADPH-DEPENDENT REDUCTASE BACG"/>
    <property type="match status" value="1"/>
</dbReference>
<keyword evidence="3" id="KW-0560">Oxidoreductase</keyword>
<gene>
    <name evidence="3" type="ORF">HELGO_WM17059</name>
</gene>
<dbReference type="EMBL" id="CACVAQ010000243">
    <property type="protein sequence ID" value="CAA6816979.1"/>
    <property type="molecule type" value="Genomic_DNA"/>
</dbReference>
<evidence type="ECO:0000256" key="1">
    <source>
        <dbReference type="ARBA" id="ARBA00006484"/>
    </source>
</evidence>
<keyword evidence="2" id="KW-0175">Coiled coil</keyword>
<comment type="similarity">
    <text evidence="1">Belongs to the short-chain dehydrogenases/reductases (SDR) family.</text>
</comment>
<accession>A0A6S6TQB9</accession>
<dbReference type="InterPro" id="IPR050259">
    <property type="entry name" value="SDR"/>
</dbReference>
<dbReference type="FunFam" id="3.40.50.720:FF:000084">
    <property type="entry name" value="Short-chain dehydrogenase reductase"/>
    <property type="match status" value="1"/>
</dbReference>
<dbReference type="CDD" id="cd05344">
    <property type="entry name" value="BKR_like_SDR_like"/>
    <property type="match status" value="1"/>
</dbReference>
<feature type="coiled-coil region" evidence="2">
    <location>
        <begin position="199"/>
        <end position="226"/>
    </location>
</feature>
<name>A0A6S6TQB9_9BACT</name>
<dbReference type="Pfam" id="PF13561">
    <property type="entry name" value="adh_short_C2"/>
    <property type="match status" value="1"/>
</dbReference>
<protein>
    <submittedName>
        <fullName evidence="3">3-oxoacyl-[acyl-carrier protein] reductase (EC)</fullName>
        <ecNumber evidence="3">1.1.1.100</ecNumber>
    </submittedName>
</protein>
<evidence type="ECO:0000256" key="2">
    <source>
        <dbReference type="SAM" id="Coils"/>
    </source>
</evidence>
<proteinExistence type="inferred from homology"/>
<dbReference type="PRINTS" id="PR00081">
    <property type="entry name" value="GDHRDH"/>
</dbReference>
<dbReference type="GO" id="GO:0004316">
    <property type="term" value="F:3-oxoacyl-[acyl-carrier-protein] reductase (NADPH) activity"/>
    <property type="evidence" value="ECO:0007669"/>
    <property type="project" value="UniProtKB-EC"/>
</dbReference>
<dbReference type="InterPro" id="IPR036291">
    <property type="entry name" value="NAD(P)-bd_dom_sf"/>
</dbReference>
<dbReference type="SUPFAM" id="SSF51735">
    <property type="entry name" value="NAD(P)-binding Rossmann-fold domains"/>
    <property type="match status" value="1"/>
</dbReference>
<sequence>MNLGIQEKTAIICASSKGLGKACALMLSQEGVNVVICSRNYENALQTAQEIQKETNNPTLAVACDLNDATSREELVKKTLERFSTIDILVTNVGHPSHGGLHALHKNDWDLGYQNILYPSVHLCQMVIPHMQKSKWGRIVNISSYVVKMPNPKYLISTVFRTSLLALSQALSQEFGPDGILVNTVCPSLFRTPLGERLMKKWAEQANKTVEEIEAEKADITQLKRIGEPEDLASLVTFLCSEMASYITGQSILLDGAQSKHLL</sequence>
<organism evidence="3">
    <name type="scientific">uncultured Aureispira sp</name>
    <dbReference type="NCBI Taxonomy" id="1331704"/>
    <lineage>
        <taxon>Bacteria</taxon>
        <taxon>Pseudomonadati</taxon>
        <taxon>Bacteroidota</taxon>
        <taxon>Saprospiria</taxon>
        <taxon>Saprospirales</taxon>
        <taxon>Saprospiraceae</taxon>
        <taxon>Aureispira</taxon>
        <taxon>environmental samples</taxon>
    </lineage>
</organism>
<dbReference type="PANTHER" id="PTHR42879">
    <property type="entry name" value="3-OXOACYL-(ACYL-CARRIER-PROTEIN) REDUCTASE"/>
    <property type="match status" value="1"/>
</dbReference>